<evidence type="ECO:0000256" key="2">
    <source>
        <dbReference type="ARBA" id="ARBA00022729"/>
    </source>
</evidence>
<dbReference type="InterPro" id="IPR018077">
    <property type="entry name" value="Glyco_hydro_fam25_subgr"/>
</dbReference>
<dbReference type="InterPro" id="IPR028994">
    <property type="entry name" value="Integrin_alpha_N"/>
</dbReference>
<evidence type="ECO:0000313" key="6">
    <source>
        <dbReference type="Proteomes" id="UP001174210"/>
    </source>
</evidence>
<dbReference type="PANTHER" id="PTHR34135:SF2">
    <property type="entry name" value="LYSOZYME"/>
    <property type="match status" value="1"/>
</dbReference>
<comment type="similarity">
    <text evidence="1">Belongs to the glycosyl hydrolase 25 family.</text>
</comment>
<protein>
    <submittedName>
        <fullName evidence="5">GH25 family lysozyme</fullName>
    </submittedName>
</protein>
<evidence type="ECO:0000256" key="1">
    <source>
        <dbReference type="ARBA" id="ARBA00010646"/>
    </source>
</evidence>
<accession>A0ABT8J0J4</accession>
<dbReference type="EMBL" id="JAROCB010000004">
    <property type="protein sequence ID" value="MDN4598408.1"/>
    <property type="molecule type" value="Genomic_DNA"/>
</dbReference>
<gene>
    <name evidence="5" type="ORF">P5G59_14745</name>
</gene>
<reference evidence="5" key="1">
    <citation type="submission" date="2023-03" db="EMBL/GenBank/DDBJ databases">
        <title>MT1 and MT2 Draft Genomes of Novel Species.</title>
        <authorList>
            <person name="Venkateswaran K."/>
        </authorList>
    </citation>
    <scope>NUCLEOTIDE SEQUENCE</scope>
    <source>
        <strain evidence="5">F6_8S_P_1A</strain>
    </source>
</reference>
<keyword evidence="2" id="KW-0732">Signal</keyword>
<dbReference type="InterPro" id="IPR017853">
    <property type="entry name" value="GH"/>
</dbReference>
<name>A0ABT8J0J4_9MICO</name>
<keyword evidence="3" id="KW-0378">Hydrolase</keyword>
<evidence type="ECO:0000313" key="5">
    <source>
        <dbReference type="EMBL" id="MDN4598408.1"/>
    </source>
</evidence>
<keyword evidence="4" id="KW-0326">Glycosidase</keyword>
<dbReference type="InterPro" id="IPR013517">
    <property type="entry name" value="FG-GAP"/>
</dbReference>
<dbReference type="SUPFAM" id="SSF89372">
    <property type="entry name" value="Fucose-specific lectin"/>
    <property type="match status" value="1"/>
</dbReference>
<organism evidence="5 6">
    <name type="scientific">Leifsonia virtsii</name>
    <dbReference type="NCBI Taxonomy" id="3035915"/>
    <lineage>
        <taxon>Bacteria</taxon>
        <taxon>Bacillati</taxon>
        <taxon>Actinomycetota</taxon>
        <taxon>Actinomycetes</taxon>
        <taxon>Micrococcales</taxon>
        <taxon>Microbacteriaceae</taxon>
        <taxon>Leifsonia</taxon>
    </lineage>
</organism>
<dbReference type="InterPro" id="IPR002053">
    <property type="entry name" value="Glyco_hydro_25"/>
</dbReference>
<dbReference type="Gene3D" id="2.115.10.10">
    <property type="entry name" value="Tachylectin 2"/>
    <property type="match status" value="1"/>
</dbReference>
<dbReference type="CDD" id="cd06412">
    <property type="entry name" value="GH25_CH-type"/>
    <property type="match status" value="1"/>
</dbReference>
<dbReference type="Gene3D" id="3.20.20.80">
    <property type="entry name" value="Glycosidases"/>
    <property type="match status" value="1"/>
</dbReference>
<dbReference type="PROSITE" id="PS51904">
    <property type="entry name" value="GLYCOSYL_HYDROL_F25_2"/>
    <property type="match status" value="1"/>
</dbReference>
<dbReference type="Proteomes" id="UP001174210">
    <property type="component" value="Unassembled WGS sequence"/>
</dbReference>
<dbReference type="Pfam" id="PF13517">
    <property type="entry name" value="FG-GAP_3"/>
    <property type="match status" value="3"/>
</dbReference>
<dbReference type="PANTHER" id="PTHR34135">
    <property type="entry name" value="LYSOZYME"/>
    <property type="match status" value="1"/>
</dbReference>
<dbReference type="Gene3D" id="2.130.10.130">
    <property type="entry name" value="Integrin alpha, N-terminal"/>
    <property type="match status" value="1"/>
</dbReference>
<proteinExistence type="inferred from homology"/>
<dbReference type="RefSeq" id="WP_301219752.1">
    <property type="nucleotide sequence ID" value="NZ_JAROCB010000004.1"/>
</dbReference>
<keyword evidence="6" id="KW-1185">Reference proteome</keyword>
<comment type="caution">
    <text evidence="5">The sequence shown here is derived from an EMBL/GenBank/DDBJ whole genome shotgun (WGS) entry which is preliminary data.</text>
</comment>
<dbReference type="SMART" id="SM00641">
    <property type="entry name" value="Glyco_25"/>
    <property type="match status" value="1"/>
</dbReference>
<dbReference type="SUPFAM" id="SSF69318">
    <property type="entry name" value="Integrin alpha N-terminal domain"/>
    <property type="match status" value="1"/>
</dbReference>
<evidence type="ECO:0000256" key="4">
    <source>
        <dbReference type="ARBA" id="ARBA00023295"/>
    </source>
</evidence>
<evidence type="ECO:0000256" key="3">
    <source>
        <dbReference type="ARBA" id="ARBA00022801"/>
    </source>
</evidence>
<dbReference type="SUPFAM" id="SSF51445">
    <property type="entry name" value="(Trans)glycosidases"/>
    <property type="match status" value="1"/>
</dbReference>
<dbReference type="Pfam" id="PF01183">
    <property type="entry name" value="Glyco_hydro_25"/>
    <property type="match status" value="1"/>
</dbReference>
<sequence>MGSTIEAYDQASRTVAPRSLVATPSVSPPGVPGLDVSGWQTNVDWAQVAANGAKFAYVKATESIDYTSSRFPSQYNGAYNAGLIRGAYHFAVPNKSSGAVQANFFMNNGGGWTQDGRTLPPLLDIEYNPYTATDDTDTCYGLDPGQMVSWIADFSNTIYQRTGRLPAIYSTTGWWTQCTGNSAAFGTNPLFIARYPSNIANGPGTLPGGWNSYTMWQYASSGIFPGDQDVFNGSLATLQQFAFTGRALAQPVIGTGDLNGDGKPDLLARRPDGTLWFYAGQGAAGGSVGYAAGVQVGTQWGVFDDLLMPGDITGDGVPDLLARKTNGTILVYPISPTGDGGISIGSSLVLSSGWDAFTDVIAAGDVNGDRLPDVLGRRPDGTLWLYAGTGKVDGSSTGFQAGRQIGTSWNIFTQVIGIGDLDKDGWDDLLGIRLDGSVWYYRGSASGYQPGARASANGVVAGDLLIAAGDANGDGRPDLLTRSSSGALKFSAGAMLTQPAFGSAQTVGSGWGVFNRVIGAGDVTGDGAPDIVATTTDGNLYLYSGNGSTGGVNKSYRAGIRIGWGWTGFTRVLNAGDFTGDGRPDLLAVRTDGSLWLYPSTGVVNPTTPSTYSSGIRIGTTGWTDFTMLAAADFNGDGMPDVLATRADGTAVLYPGVRQTPSSTSWLGAPVSVGPGWNVYSAIVSTGDSNGDGRPDVIATRPDGTLWILAGTGASSGPLFSAGAVIGSGWNIFSSVTGTGDRSTGRTGDLLGVRTDGALLYYPSTNVAAVANVPGYATTVVAGSGWNIFG</sequence>